<dbReference type="Pfam" id="PF12796">
    <property type="entry name" value="Ank_2"/>
    <property type="match status" value="1"/>
</dbReference>
<dbReference type="PANTHER" id="PTHR24171">
    <property type="entry name" value="ANKYRIN REPEAT DOMAIN-CONTAINING PROTEIN 39-RELATED"/>
    <property type="match status" value="1"/>
</dbReference>
<feature type="signal peptide" evidence="4">
    <location>
        <begin position="1"/>
        <end position="19"/>
    </location>
</feature>
<sequence>MRGLLALTMLVLAATRVVAGESLFDSIAAGDKSAVEQALAGGADVDSRARDQATLLIAAALNDQLPIAEFLLSKGADIMARNSGGFTPLHAAAFSGSLPIAKLLLEKGAVLEDSANKSGVTPLVIAGEENHVELAEFLIAQGADVNRAEGHGYMPITRAFWKGNTDIIKLFKRHGATCQAKVLGEANAAKCEAIHD</sequence>
<dbReference type="EMBL" id="NPKH01000037">
    <property type="protein sequence ID" value="PAP92206.1"/>
    <property type="molecule type" value="Genomic_DNA"/>
</dbReference>
<dbReference type="AlphaFoldDB" id="A0A271K8Z0"/>
<comment type="caution">
    <text evidence="5">The sequence shown here is derived from an EMBL/GenBank/DDBJ whole genome shotgun (WGS) entry which is preliminary data.</text>
</comment>
<dbReference type="InterPro" id="IPR002110">
    <property type="entry name" value="Ankyrin_rpt"/>
</dbReference>
<evidence type="ECO:0000256" key="4">
    <source>
        <dbReference type="SAM" id="SignalP"/>
    </source>
</evidence>
<dbReference type="RefSeq" id="WP_095521522.1">
    <property type="nucleotide sequence ID" value="NZ_NPKH01000037.1"/>
</dbReference>
<dbReference type="PRINTS" id="PR01415">
    <property type="entry name" value="ANKYRIN"/>
</dbReference>
<reference evidence="5 6" key="1">
    <citation type="submission" date="2017-08" db="EMBL/GenBank/DDBJ databases">
        <title>Mesorhizobium wenxinae sp. nov., a novel rhizobial species isolated from root nodules of chickpea (Cicer arietinum L.).</title>
        <authorList>
            <person name="Zhang J."/>
        </authorList>
    </citation>
    <scope>NUCLEOTIDE SEQUENCE [LARGE SCALE GENOMIC DNA]</scope>
    <source>
        <strain evidence="6">WYCCWR 10019</strain>
    </source>
</reference>
<keyword evidence="4" id="KW-0732">Signal</keyword>
<accession>A0A271K8Z0</accession>
<dbReference type="PROSITE" id="PS50088">
    <property type="entry name" value="ANK_REPEAT"/>
    <property type="match status" value="3"/>
</dbReference>
<feature type="repeat" description="ANK" evidence="3">
    <location>
        <begin position="51"/>
        <end position="83"/>
    </location>
</feature>
<keyword evidence="1" id="KW-0677">Repeat</keyword>
<evidence type="ECO:0000256" key="2">
    <source>
        <dbReference type="ARBA" id="ARBA00023043"/>
    </source>
</evidence>
<dbReference type="PANTHER" id="PTHR24171:SF9">
    <property type="entry name" value="ANKYRIN REPEAT DOMAIN-CONTAINING PROTEIN 39"/>
    <property type="match status" value="1"/>
</dbReference>
<evidence type="ECO:0000256" key="3">
    <source>
        <dbReference type="PROSITE-ProRule" id="PRU00023"/>
    </source>
</evidence>
<gene>
    <name evidence="5" type="ORF">CIT31_29385</name>
</gene>
<dbReference type="InterPro" id="IPR036770">
    <property type="entry name" value="Ankyrin_rpt-contain_sf"/>
</dbReference>
<proteinExistence type="predicted"/>
<organism evidence="5 6">
    <name type="scientific">Mesorhizobium wenxiniae</name>
    <dbReference type="NCBI Taxonomy" id="2014805"/>
    <lineage>
        <taxon>Bacteria</taxon>
        <taxon>Pseudomonadati</taxon>
        <taxon>Pseudomonadota</taxon>
        <taxon>Alphaproteobacteria</taxon>
        <taxon>Hyphomicrobiales</taxon>
        <taxon>Phyllobacteriaceae</taxon>
        <taxon>Mesorhizobium</taxon>
    </lineage>
</organism>
<evidence type="ECO:0000313" key="6">
    <source>
        <dbReference type="Proteomes" id="UP000215931"/>
    </source>
</evidence>
<keyword evidence="2 3" id="KW-0040">ANK repeat</keyword>
<name>A0A271K8Z0_9HYPH</name>
<dbReference type="Pfam" id="PF13637">
    <property type="entry name" value="Ank_4"/>
    <property type="match status" value="1"/>
</dbReference>
<evidence type="ECO:0000313" key="5">
    <source>
        <dbReference type="EMBL" id="PAP92206.1"/>
    </source>
</evidence>
<dbReference type="Proteomes" id="UP000215931">
    <property type="component" value="Unassembled WGS sequence"/>
</dbReference>
<feature type="chain" id="PRO_5011972867" evidence="4">
    <location>
        <begin position="20"/>
        <end position="196"/>
    </location>
</feature>
<feature type="repeat" description="ANK" evidence="3">
    <location>
        <begin position="118"/>
        <end position="150"/>
    </location>
</feature>
<feature type="repeat" description="ANK" evidence="3">
    <location>
        <begin position="84"/>
        <end position="116"/>
    </location>
</feature>
<keyword evidence="6" id="KW-1185">Reference proteome</keyword>
<protein>
    <submittedName>
        <fullName evidence="5">Uncharacterized protein</fullName>
    </submittedName>
</protein>
<evidence type="ECO:0000256" key="1">
    <source>
        <dbReference type="ARBA" id="ARBA00022737"/>
    </source>
</evidence>
<dbReference type="Gene3D" id="1.25.40.20">
    <property type="entry name" value="Ankyrin repeat-containing domain"/>
    <property type="match status" value="2"/>
</dbReference>
<dbReference type="SUPFAM" id="SSF48403">
    <property type="entry name" value="Ankyrin repeat"/>
    <property type="match status" value="1"/>
</dbReference>
<dbReference type="PROSITE" id="PS50297">
    <property type="entry name" value="ANK_REP_REGION"/>
    <property type="match status" value="2"/>
</dbReference>
<dbReference type="OrthoDB" id="7837736at2"/>
<dbReference type="SMART" id="SM00248">
    <property type="entry name" value="ANK"/>
    <property type="match status" value="4"/>
</dbReference>